<dbReference type="AlphaFoldDB" id="A0A218Z9K1"/>
<keyword evidence="3" id="KW-1185">Reference proteome</keyword>
<evidence type="ECO:0000313" key="3">
    <source>
        <dbReference type="Proteomes" id="UP000242519"/>
    </source>
</evidence>
<sequence>MRFSLFSSLLLLILGLAYARTPLSWSFLITPRTPTNTSRMVDSSPSILVAGSANNTPHLNDIIGTCKNQQGGIVLKAECQRSVLSVGVSMGLAALSYRSTNYWAGAFGPHGNNKRALEATDDFFSRLPDHLSISNIKIQGTTLAISPRSRSVHLRRRNAGDYDINVFYNGSLPLTFMVHHQTQSMNETEQHSVPMFAATDGSRMWLTHVKTLEHLVVTSGAERLQARSGYNGYNHVGAGGIKLLGNSDPVATWDDTTTWLNSPTEDGGFSPFDYVSAMASVGV</sequence>
<dbReference type="Proteomes" id="UP000242519">
    <property type="component" value="Unassembled WGS sequence"/>
</dbReference>
<proteinExistence type="predicted"/>
<dbReference type="OrthoDB" id="3466215at2759"/>
<name>A0A218Z9K1_9HELO</name>
<feature type="chain" id="PRO_5013007747" evidence="1">
    <location>
        <begin position="20"/>
        <end position="283"/>
    </location>
</feature>
<dbReference type="InParanoid" id="A0A218Z9K1"/>
<evidence type="ECO:0000256" key="1">
    <source>
        <dbReference type="SAM" id="SignalP"/>
    </source>
</evidence>
<dbReference type="EMBL" id="MZNU01000095">
    <property type="protein sequence ID" value="OWP04658.1"/>
    <property type="molecule type" value="Genomic_DNA"/>
</dbReference>
<reference evidence="2 3" key="1">
    <citation type="submission" date="2017-04" db="EMBL/GenBank/DDBJ databases">
        <title>Draft genome sequence of Marssonina coronaria NL1: causal agent of apple blotch.</title>
        <authorList>
            <person name="Cheng Q."/>
        </authorList>
    </citation>
    <scope>NUCLEOTIDE SEQUENCE [LARGE SCALE GENOMIC DNA]</scope>
    <source>
        <strain evidence="2 3">NL1</strain>
    </source>
</reference>
<comment type="caution">
    <text evidence="2">The sequence shown here is derived from an EMBL/GenBank/DDBJ whole genome shotgun (WGS) entry which is preliminary data.</text>
</comment>
<keyword evidence="1" id="KW-0732">Signal</keyword>
<accession>A0A218Z9K1</accession>
<protein>
    <submittedName>
        <fullName evidence="2">Uncharacterized protein</fullName>
    </submittedName>
</protein>
<organism evidence="2 3">
    <name type="scientific">Diplocarpon coronariae</name>
    <dbReference type="NCBI Taxonomy" id="2795749"/>
    <lineage>
        <taxon>Eukaryota</taxon>
        <taxon>Fungi</taxon>
        <taxon>Dikarya</taxon>
        <taxon>Ascomycota</taxon>
        <taxon>Pezizomycotina</taxon>
        <taxon>Leotiomycetes</taxon>
        <taxon>Helotiales</taxon>
        <taxon>Drepanopezizaceae</taxon>
        <taxon>Diplocarpon</taxon>
    </lineage>
</organism>
<evidence type="ECO:0000313" key="2">
    <source>
        <dbReference type="EMBL" id="OWP04658.1"/>
    </source>
</evidence>
<gene>
    <name evidence="2" type="ORF">B2J93_5677</name>
</gene>
<feature type="signal peptide" evidence="1">
    <location>
        <begin position="1"/>
        <end position="19"/>
    </location>
</feature>